<reference evidence="2 3" key="1">
    <citation type="submission" date="2012-02" db="EMBL/GenBank/DDBJ databases">
        <title>Shotgun genome sequence of Phaeospirillum photometricum DSM 122.</title>
        <authorList>
            <person name="Duquesne K."/>
            <person name="Sturgis J."/>
        </authorList>
    </citation>
    <scope>NUCLEOTIDE SEQUENCE [LARGE SCALE GENOMIC DNA]</scope>
    <source>
        <strain evidence="3">DSM122</strain>
    </source>
</reference>
<dbReference type="KEGG" id="rpm:RSPPHO_02987"/>
<accession>H6SQ94</accession>
<evidence type="ECO:0000256" key="1">
    <source>
        <dbReference type="SAM" id="MobiDB-lite"/>
    </source>
</evidence>
<sequence length="437" mass="48747">MRLPNPTGVCPMDVDFDTKALDLMDYAAWKQRADAAKVAFVPFGGGPYYGYEVGVIDAMHDLGIVPDAMLPGCVGNFVALFYLMALVEGGAPTAYIDRFSKAGLMAEKDYLKAPLPPLFPMRVAAWMRGFTQYYTSPQAYQDLFAPELFPDVLKAGMDYLLHPTDRNLGVLTRNFCVWHPMMRFMMGGYYFAPIGPFGELYDPQNPEGWIDPAVNWGSVYSKQAPLYLMSLLEVGQPRVSLATNCIDHPDFAPLDGRRLASASNLPWLIGETKINDTWYRESAVRDVATLSPAALDALPSLEVLICVQIMHSNDTGTLSLDKGNHDNYALQVTEMIATIGDDDIAQAQNHLARQGREVEWIVIEAQPDAKPHWTHENITQCRQAGYQMAMRQFLANPRLRPYMTKLDSPQPLTAWPRRPSRPVPPLSLVEASRLAAE</sequence>
<dbReference type="eggNOG" id="COG1752">
    <property type="taxonomic scope" value="Bacteria"/>
</dbReference>
<dbReference type="GO" id="GO:0016787">
    <property type="term" value="F:hydrolase activity"/>
    <property type="evidence" value="ECO:0007669"/>
    <property type="project" value="UniProtKB-KW"/>
</dbReference>
<proteinExistence type="predicted"/>
<keyword evidence="2" id="KW-0378">Hydrolase</keyword>
<name>H6SQ94_PARPM</name>
<dbReference type="Proteomes" id="UP000033220">
    <property type="component" value="Chromosome DSM 122"/>
</dbReference>
<evidence type="ECO:0000313" key="2">
    <source>
        <dbReference type="EMBL" id="CCG09613.1"/>
    </source>
</evidence>
<dbReference type="STRING" id="1150469.RSPPHO_02987"/>
<feature type="region of interest" description="Disordered" evidence="1">
    <location>
        <begin position="405"/>
        <end position="437"/>
    </location>
</feature>
<dbReference type="EMBL" id="HE663493">
    <property type="protein sequence ID" value="CCG09613.1"/>
    <property type="molecule type" value="Genomic_DNA"/>
</dbReference>
<protein>
    <submittedName>
        <fullName evidence="2">Esterase of the alpha-beta hydrolase superfamily</fullName>
    </submittedName>
</protein>
<gene>
    <name evidence="2" type="ORF">RSPPHO_02987</name>
</gene>
<dbReference type="AlphaFoldDB" id="H6SQ94"/>
<dbReference type="HOGENOM" id="CLU_696247_0_0_5"/>
<dbReference type="PATRIC" id="fig|1150469.3.peg.3369"/>
<evidence type="ECO:0000313" key="3">
    <source>
        <dbReference type="Proteomes" id="UP000033220"/>
    </source>
</evidence>
<keyword evidence="3" id="KW-1185">Reference proteome</keyword>
<organism evidence="2 3">
    <name type="scientific">Pararhodospirillum photometricum DSM 122</name>
    <dbReference type="NCBI Taxonomy" id="1150469"/>
    <lineage>
        <taxon>Bacteria</taxon>
        <taxon>Pseudomonadati</taxon>
        <taxon>Pseudomonadota</taxon>
        <taxon>Alphaproteobacteria</taxon>
        <taxon>Rhodospirillales</taxon>
        <taxon>Rhodospirillaceae</taxon>
        <taxon>Pararhodospirillum</taxon>
    </lineage>
</organism>